<dbReference type="SUPFAM" id="SSF56112">
    <property type="entry name" value="Protein kinase-like (PK-like)"/>
    <property type="match status" value="1"/>
</dbReference>
<dbReference type="Pfam" id="PF03881">
    <property type="entry name" value="Fructosamin_kin"/>
    <property type="match status" value="1"/>
</dbReference>
<dbReference type="InterPro" id="IPR016477">
    <property type="entry name" value="Fructo-/Ketosamine-3-kinase"/>
</dbReference>
<comment type="similarity">
    <text evidence="1">Belongs to the fructosamine kinase family.</text>
</comment>
<sequence length="288" mass="33811">MKMKDIFQKALQSIGDDSTLLNVKPVSGGDINEAYLLRTEKQQYFMKFRKNAPKHFFKLEKIGLESIKNTNTIAVPTVFKREENDHFGYLLMEWIEGDRTDKTGELLGRNLALMHQCTGPGFGYSKDTYIGNLLQPNDFYNNWIDYYRECRLVPQIQRAYKNNYLSLQIRKKCERLLERLEEWIPPKSKASLLHGDLWGGNWLTGKNGIPYLIDPSILYGDHEFEIAFTELFGGFPTEFYKAYNEVMPLSLEYGERKLLYQLYYLFVHLNLFGTTYLESVTRIVHKYI</sequence>
<keyword evidence="3" id="KW-1185">Reference proteome</keyword>
<name>A0ABT2WHF7_9BACI</name>
<dbReference type="PANTHER" id="PTHR12149:SF8">
    <property type="entry name" value="PROTEIN-RIBULOSAMINE 3-KINASE"/>
    <property type="match status" value="1"/>
</dbReference>
<dbReference type="RefSeq" id="WP_173659254.1">
    <property type="nucleotide sequence ID" value="NZ_JAOUSE010000038.1"/>
</dbReference>
<keyword evidence="1 2" id="KW-0418">Kinase</keyword>
<proteinExistence type="inferred from homology"/>
<dbReference type="EMBL" id="JAOUSE010000038">
    <property type="protein sequence ID" value="MCU9595093.1"/>
    <property type="molecule type" value="Genomic_DNA"/>
</dbReference>
<reference evidence="2 3" key="1">
    <citation type="submission" date="2022-10" db="EMBL/GenBank/DDBJ databases">
        <title>Description of Fervidibacillus gen. nov. in the family Fervidibacillaceae fam. nov. with two species, Fervidibacillus albus sp. nov., and Fervidibacillus halotolerans sp. nov., isolated from tidal flat sediments.</title>
        <authorList>
            <person name="Kwon K.K."/>
            <person name="Yang S.-H."/>
        </authorList>
    </citation>
    <scope>NUCLEOTIDE SEQUENCE [LARGE SCALE GENOMIC DNA]</scope>
    <source>
        <strain evidence="2 3">DSM 23332</strain>
    </source>
</reference>
<gene>
    <name evidence="2" type="ORF">OEV82_11660</name>
</gene>
<dbReference type="Gene3D" id="3.90.1200.10">
    <property type="match status" value="1"/>
</dbReference>
<dbReference type="PIRSF" id="PIRSF006221">
    <property type="entry name" value="Ketosamine-3-kinase"/>
    <property type="match status" value="1"/>
</dbReference>
<organism evidence="2 3">
    <name type="scientific">Pallidibacillus thermolactis</name>
    <dbReference type="NCBI Taxonomy" id="251051"/>
    <lineage>
        <taxon>Bacteria</taxon>
        <taxon>Bacillati</taxon>
        <taxon>Bacillota</taxon>
        <taxon>Bacilli</taxon>
        <taxon>Bacillales</taxon>
        <taxon>Bacillaceae</taxon>
        <taxon>Pallidibacillus</taxon>
    </lineage>
</organism>
<comment type="caution">
    <text evidence="2">The sequence shown here is derived from an EMBL/GenBank/DDBJ whole genome shotgun (WGS) entry which is preliminary data.</text>
</comment>
<dbReference type="PANTHER" id="PTHR12149">
    <property type="entry name" value="FRUCTOSAMINE 3 KINASE-RELATED PROTEIN"/>
    <property type="match status" value="1"/>
</dbReference>
<dbReference type="InterPro" id="IPR011009">
    <property type="entry name" value="Kinase-like_dom_sf"/>
</dbReference>
<evidence type="ECO:0000313" key="2">
    <source>
        <dbReference type="EMBL" id="MCU9595093.1"/>
    </source>
</evidence>
<protein>
    <submittedName>
        <fullName evidence="2">Fructosamine kinase family protein</fullName>
    </submittedName>
</protein>
<dbReference type="Gene3D" id="3.30.200.20">
    <property type="entry name" value="Phosphorylase Kinase, domain 1"/>
    <property type="match status" value="1"/>
</dbReference>
<keyword evidence="1" id="KW-0808">Transferase</keyword>
<dbReference type="GO" id="GO:0016301">
    <property type="term" value="F:kinase activity"/>
    <property type="evidence" value="ECO:0007669"/>
    <property type="project" value="UniProtKB-KW"/>
</dbReference>
<evidence type="ECO:0000313" key="3">
    <source>
        <dbReference type="Proteomes" id="UP001208656"/>
    </source>
</evidence>
<accession>A0ABT2WHF7</accession>
<dbReference type="Proteomes" id="UP001208656">
    <property type="component" value="Unassembled WGS sequence"/>
</dbReference>
<evidence type="ECO:0000256" key="1">
    <source>
        <dbReference type="PIRNR" id="PIRNR006221"/>
    </source>
</evidence>